<name>R7QE54_CHOCR</name>
<dbReference type="RefSeq" id="XP_005716616.1">
    <property type="nucleotide sequence ID" value="XM_005716559.1"/>
</dbReference>
<dbReference type="Gramene" id="CDF36797">
    <property type="protein sequence ID" value="CDF36797"/>
    <property type="gene ID" value="CHC_T00005190001"/>
</dbReference>
<gene>
    <name evidence="1" type="ORF">CHC_T00005190001</name>
</gene>
<sequence>MNFGVNCTYSAPSQALHVTTCPLQEQSQPRFTHRSTNRVLFGVHANSSIFEHTAKRQVEEEVPHARLSAVLYPKWPQQLIVALSQTSPSQDRIAVWGH</sequence>
<dbReference type="EMBL" id="HG001803">
    <property type="protein sequence ID" value="CDF36797.1"/>
    <property type="molecule type" value="Genomic_DNA"/>
</dbReference>
<dbReference type="GeneID" id="17324330"/>
<keyword evidence="2" id="KW-1185">Reference proteome</keyword>
<accession>R7QE54</accession>
<proteinExistence type="predicted"/>
<organism evidence="1 2">
    <name type="scientific">Chondrus crispus</name>
    <name type="common">Carrageen Irish moss</name>
    <name type="synonym">Polymorpha crispa</name>
    <dbReference type="NCBI Taxonomy" id="2769"/>
    <lineage>
        <taxon>Eukaryota</taxon>
        <taxon>Rhodophyta</taxon>
        <taxon>Florideophyceae</taxon>
        <taxon>Rhodymeniophycidae</taxon>
        <taxon>Gigartinales</taxon>
        <taxon>Gigartinaceae</taxon>
        <taxon>Chondrus</taxon>
    </lineage>
</organism>
<dbReference type="KEGG" id="ccp:CHC_T00005190001"/>
<evidence type="ECO:0000313" key="2">
    <source>
        <dbReference type="Proteomes" id="UP000012073"/>
    </source>
</evidence>
<reference evidence="2" key="1">
    <citation type="journal article" date="2013" name="Proc. Natl. Acad. Sci. U.S.A.">
        <title>Genome structure and metabolic features in the red seaweed Chondrus crispus shed light on evolution of the Archaeplastida.</title>
        <authorList>
            <person name="Collen J."/>
            <person name="Porcel B."/>
            <person name="Carre W."/>
            <person name="Ball S.G."/>
            <person name="Chaparro C."/>
            <person name="Tonon T."/>
            <person name="Barbeyron T."/>
            <person name="Michel G."/>
            <person name="Noel B."/>
            <person name="Valentin K."/>
            <person name="Elias M."/>
            <person name="Artiguenave F."/>
            <person name="Arun A."/>
            <person name="Aury J.M."/>
            <person name="Barbosa-Neto J.F."/>
            <person name="Bothwell J.H."/>
            <person name="Bouget F.Y."/>
            <person name="Brillet L."/>
            <person name="Cabello-Hurtado F."/>
            <person name="Capella-Gutierrez S."/>
            <person name="Charrier B."/>
            <person name="Cladiere L."/>
            <person name="Cock J.M."/>
            <person name="Coelho S.M."/>
            <person name="Colleoni C."/>
            <person name="Czjzek M."/>
            <person name="Da Silva C."/>
            <person name="Delage L."/>
            <person name="Denoeud F."/>
            <person name="Deschamps P."/>
            <person name="Dittami S.M."/>
            <person name="Gabaldon T."/>
            <person name="Gachon C.M."/>
            <person name="Groisillier A."/>
            <person name="Herve C."/>
            <person name="Jabbari K."/>
            <person name="Katinka M."/>
            <person name="Kloareg B."/>
            <person name="Kowalczyk N."/>
            <person name="Labadie K."/>
            <person name="Leblanc C."/>
            <person name="Lopez P.J."/>
            <person name="McLachlan D.H."/>
            <person name="Meslet-Cladiere L."/>
            <person name="Moustafa A."/>
            <person name="Nehr Z."/>
            <person name="Nyvall Collen P."/>
            <person name="Panaud O."/>
            <person name="Partensky F."/>
            <person name="Poulain J."/>
            <person name="Rensing S.A."/>
            <person name="Rousvoal S."/>
            <person name="Samson G."/>
            <person name="Symeonidi A."/>
            <person name="Weissenbach J."/>
            <person name="Zambounis A."/>
            <person name="Wincker P."/>
            <person name="Boyen C."/>
        </authorList>
    </citation>
    <scope>NUCLEOTIDE SEQUENCE [LARGE SCALE GENOMIC DNA]</scope>
    <source>
        <strain evidence="2">cv. Stackhouse</strain>
    </source>
</reference>
<dbReference type="Proteomes" id="UP000012073">
    <property type="component" value="Unassembled WGS sequence"/>
</dbReference>
<dbReference type="AlphaFoldDB" id="R7QE54"/>
<evidence type="ECO:0000313" key="1">
    <source>
        <dbReference type="EMBL" id="CDF36797.1"/>
    </source>
</evidence>
<protein>
    <submittedName>
        <fullName evidence="1">Uncharacterized protein</fullName>
    </submittedName>
</protein>